<proteinExistence type="predicted"/>
<dbReference type="STRING" id="1247936.BN2475_50242"/>
<dbReference type="AlphaFoldDB" id="A0A1N7RM83"/>
<accession>A0A1N7RM83</accession>
<keyword evidence="1" id="KW-0812">Transmembrane</keyword>
<dbReference type="EMBL" id="CYGX02000005">
    <property type="protein sequence ID" value="SIT35817.1"/>
    <property type="molecule type" value="Genomic_DNA"/>
</dbReference>
<evidence type="ECO:0000256" key="1">
    <source>
        <dbReference type="SAM" id="Phobius"/>
    </source>
</evidence>
<reference evidence="2 3" key="1">
    <citation type="submission" date="2016-12" db="EMBL/GenBank/DDBJ databases">
        <authorList>
            <person name="Song W.-J."/>
            <person name="Kurnit D.M."/>
        </authorList>
    </citation>
    <scope>NUCLEOTIDE SEQUENCE [LARGE SCALE GENOMIC DNA]</scope>
    <source>
        <strain evidence="2 3">STM7296</strain>
    </source>
</reference>
<evidence type="ECO:0000313" key="2">
    <source>
        <dbReference type="EMBL" id="SIT35817.1"/>
    </source>
</evidence>
<dbReference type="Proteomes" id="UP000187012">
    <property type="component" value="Unassembled WGS sequence"/>
</dbReference>
<keyword evidence="3" id="KW-1185">Reference proteome</keyword>
<keyword evidence="1" id="KW-1133">Transmembrane helix</keyword>
<feature type="transmembrane region" description="Helical" evidence="1">
    <location>
        <begin position="6"/>
        <end position="23"/>
    </location>
</feature>
<organism evidence="2 3">
    <name type="scientific">Paraburkholderia ribeironis</name>
    <dbReference type="NCBI Taxonomy" id="1247936"/>
    <lineage>
        <taxon>Bacteria</taxon>
        <taxon>Pseudomonadati</taxon>
        <taxon>Pseudomonadota</taxon>
        <taxon>Betaproteobacteria</taxon>
        <taxon>Burkholderiales</taxon>
        <taxon>Burkholderiaceae</taxon>
        <taxon>Paraburkholderia</taxon>
    </lineage>
</organism>
<sequence>MPYLLGWLLGVPLIVLIILYLIFH</sequence>
<protein>
    <submittedName>
        <fullName evidence="2">Uncharacterized protein</fullName>
    </submittedName>
</protein>
<evidence type="ECO:0000313" key="3">
    <source>
        <dbReference type="Proteomes" id="UP000187012"/>
    </source>
</evidence>
<name>A0A1N7RM83_9BURK</name>
<keyword evidence="1" id="KW-0472">Membrane</keyword>
<gene>
    <name evidence="2" type="ORF">BN2475_50242</name>
</gene>